<dbReference type="Proteomes" id="UP000269301">
    <property type="component" value="Unassembled WGS sequence"/>
</dbReference>
<name>A0A495A289_9BACI</name>
<proteinExistence type="predicted"/>
<keyword evidence="2" id="KW-1185">Reference proteome</keyword>
<reference evidence="1 2" key="1">
    <citation type="journal article" date="2016" name="Int. J. Syst. Evol. Microbiol.">
        <title>Oceanobacillus halophilus sp. nov., a novel moderately halophilic bacterium from a hypersaline lake.</title>
        <authorList>
            <person name="Amoozegar M.A."/>
            <person name="Bagheri M."/>
            <person name="Makhdoumi A."/>
            <person name="Nikou M.M."/>
            <person name="Fazeli S.A.S."/>
            <person name="Schumann P."/>
            <person name="Sproer C."/>
            <person name="Sanchez-Porro C."/>
            <person name="Ventosa A."/>
        </authorList>
    </citation>
    <scope>NUCLEOTIDE SEQUENCE [LARGE SCALE GENOMIC DNA]</scope>
    <source>
        <strain evidence="1 2">DSM 23996</strain>
    </source>
</reference>
<organism evidence="1 2">
    <name type="scientific">Oceanobacillus halophilus</name>
    <dbReference type="NCBI Taxonomy" id="930130"/>
    <lineage>
        <taxon>Bacteria</taxon>
        <taxon>Bacillati</taxon>
        <taxon>Bacillota</taxon>
        <taxon>Bacilli</taxon>
        <taxon>Bacillales</taxon>
        <taxon>Bacillaceae</taxon>
        <taxon>Oceanobacillus</taxon>
    </lineage>
</organism>
<protein>
    <submittedName>
        <fullName evidence="1">Uncharacterized protein</fullName>
    </submittedName>
</protein>
<dbReference type="EMBL" id="RBZP01000006">
    <property type="protein sequence ID" value="RKQ33486.1"/>
    <property type="molecule type" value="Genomic_DNA"/>
</dbReference>
<evidence type="ECO:0000313" key="1">
    <source>
        <dbReference type="EMBL" id="RKQ33486.1"/>
    </source>
</evidence>
<sequence length="380" mass="43372">MSMLTIHSPEIVETDEGVKLQSTFEMDGSSDILWYEVENKYRDYLTVERVDAFVVGLFLLAFKKGYDIQVLGSISERLYYTLNMHLLPLTAEVRGYTPIKIHCDNLVADPLTNAGGVGTGLSCGVDTFTTICSHLAGECPNDYKISHFTFYNVGSNGTLGGANARSLFKKRVNLVKPCADELGIDLITVDSNISEILHMGFYETHSYRNISATLALQKLFHVYYYSSAYSLKYFELKPGSPGHYDVFNMSMLSTENLSFFSTNPYETRVEKTRVVSQYKPAEKYLNVCIVDGVNCGGCEKCVRTLFTIEVLGKLKEFSSIFNLDNYYKRRDKYIAKILAYRDSDDYMQEIYEEMVKLNFKTPVYSKLAANYLKMRRIVWR</sequence>
<comment type="caution">
    <text evidence="1">The sequence shown here is derived from an EMBL/GenBank/DDBJ whole genome shotgun (WGS) entry which is preliminary data.</text>
</comment>
<gene>
    <name evidence="1" type="ORF">D8M06_09760</name>
</gene>
<dbReference type="AlphaFoldDB" id="A0A495A289"/>
<dbReference type="RefSeq" id="WP_121204217.1">
    <property type="nucleotide sequence ID" value="NZ_RBZP01000006.1"/>
</dbReference>
<dbReference type="OrthoDB" id="396512at2"/>
<accession>A0A495A289</accession>
<evidence type="ECO:0000313" key="2">
    <source>
        <dbReference type="Proteomes" id="UP000269301"/>
    </source>
</evidence>